<accession>A0A3N4NY07</accession>
<keyword evidence="5 6" id="KW-0472">Membrane</keyword>
<evidence type="ECO:0000313" key="8">
    <source>
        <dbReference type="EMBL" id="RPE01282.1"/>
    </source>
</evidence>
<evidence type="ECO:0000313" key="9">
    <source>
        <dbReference type="Proteomes" id="UP000281332"/>
    </source>
</evidence>
<feature type="transmembrane region" description="Helical" evidence="6">
    <location>
        <begin position="97"/>
        <end position="113"/>
    </location>
</feature>
<comment type="subcellular location">
    <subcellularLocation>
        <location evidence="1">Cell membrane</location>
        <topology evidence="1">Multi-pass membrane protein</topology>
    </subcellularLocation>
</comment>
<gene>
    <name evidence="8" type="ORF">BBB56_10460</name>
</gene>
<dbReference type="InterPro" id="IPR037185">
    <property type="entry name" value="EmrE-like"/>
</dbReference>
<dbReference type="PANTHER" id="PTHR42920">
    <property type="entry name" value="OS03G0707200 PROTEIN-RELATED"/>
    <property type="match status" value="1"/>
</dbReference>
<protein>
    <submittedName>
        <fullName evidence="8">Drug/metabolite DMT transporter permease</fullName>
    </submittedName>
</protein>
<evidence type="ECO:0000259" key="7">
    <source>
        <dbReference type="Pfam" id="PF00892"/>
    </source>
</evidence>
<keyword evidence="3 6" id="KW-0812">Transmembrane</keyword>
<dbReference type="AlphaFoldDB" id="A0A3N4NY07"/>
<sequence>MSPKKATLTGLVAILLWSAIVGLIKSVSEAFGPVGGAALIYSCSAALLLFSPGFPDLRTFPRRYLIIGSILFVSYEICLSLSLGFTHTGRQAIEVGMVNYLWPGMTIVLAVIVNRQKTSLMIIPGMMLAVAGVGQVLSGDRPFSLSEISENVMNNPLSYGLALSGAIIWAVYCVVTKKIANGSNGITLFFILTALTLWAKFLLSPQPAFALSPQALISLALAAMAMGFGYAAWNIGILHGNVNLLAAASYFIPIISSVLAAFILGSHLTFSFWQGAAMVCLGSLICWWSTRAPESKKVRRELP</sequence>
<feature type="transmembrane region" description="Helical" evidence="6">
    <location>
        <begin position="245"/>
        <end position="264"/>
    </location>
</feature>
<comment type="caution">
    <text evidence="8">The sequence shown here is derived from an EMBL/GenBank/DDBJ whole genome shotgun (WGS) entry which is preliminary data.</text>
</comment>
<feature type="domain" description="EamA" evidence="7">
    <location>
        <begin position="159"/>
        <end position="285"/>
    </location>
</feature>
<organism evidence="8 9">
    <name type="scientific">Candidatus Pantoea deserta</name>
    <dbReference type="NCBI Taxonomy" id="1869313"/>
    <lineage>
        <taxon>Bacteria</taxon>
        <taxon>Pseudomonadati</taxon>
        <taxon>Pseudomonadota</taxon>
        <taxon>Gammaproteobacteria</taxon>
        <taxon>Enterobacterales</taxon>
        <taxon>Erwiniaceae</taxon>
        <taxon>Pantoea</taxon>
    </lineage>
</organism>
<evidence type="ECO:0000256" key="4">
    <source>
        <dbReference type="ARBA" id="ARBA00022989"/>
    </source>
</evidence>
<feature type="transmembrane region" description="Helical" evidence="6">
    <location>
        <begin position="270"/>
        <end position="290"/>
    </location>
</feature>
<dbReference type="Pfam" id="PF00892">
    <property type="entry name" value="EamA"/>
    <property type="match status" value="1"/>
</dbReference>
<feature type="transmembrane region" description="Helical" evidence="6">
    <location>
        <begin position="157"/>
        <end position="174"/>
    </location>
</feature>
<dbReference type="GO" id="GO:0005886">
    <property type="term" value="C:plasma membrane"/>
    <property type="evidence" value="ECO:0007669"/>
    <property type="project" value="UniProtKB-SubCell"/>
</dbReference>
<dbReference type="PANTHER" id="PTHR42920:SF24">
    <property type="entry name" value="AROMATIC AMINO ACID EXPORTER YDDG"/>
    <property type="match status" value="1"/>
</dbReference>
<proteinExistence type="predicted"/>
<dbReference type="InterPro" id="IPR000620">
    <property type="entry name" value="EamA_dom"/>
</dbReference>
<dbReference type="InterPro" id="IPR051258">
    <property type="entry name" value="Diverse_Substrate_Transporter"/>
</dbReference>
<evidence type="ECO:0000256" key="6">
    <source>
        <dbReference type="SAM" id="Phobius"/>
    </source>
</evidence>
<dbReference type="Proteomes" id="UP000281332">
    <property type="component" value="Unassembled WGS sequence"/>
</dbReference>
<keyword evidence="2" id="KW-1003">Cell membrane</keyword>
<dbReference type="RefSeq" id="WP_123800887.1">
    <property type="nucleotide sequence ID" value="NZ_RMVG01000006.1"/>
</dbReference>
<keyword evidence="4 6" id="KW-1133">Transmembrane helix</keyword>
<evidence type="ECO:0000256" key="5">
    <source>
        <dbReference type="ARBA" id="ARBA00023136"/>
    </source>
</evidence>
<evidence type="ECO:0000256" key="2">
    <source>
        <dbReference type="ARBA" id="ARBA00022475"/>
    </source>
</evidence>
<dbReference type="EMBL" id="RMVG01000006">
    <property type="protein sequence ID" value="RPE01282.1"/>
    <property type="molecule type" value="Genomic_DNA"/>
</dbReference>
<feature type="transmembrane region" description="Helical" evidence="6">
    <location>
        <begin position="32"/>
        <end position="52"/>
    </location>
</feature>
<dbReference type="SUPFAM" id="SSF103481">
    <property type="entry name" value="Multidrug resistance efflux transporter EmrE"/>
    <property type="match status" value="1"/>
</dbReference>
<dbReference type="NCBIfam" id="NF008676">
    <property type="entry name" value="PRK11689.1"/>
    <property type="match status" value="1"/>
</dbReference>
<dbReference type="OrthoDB" id="7065924at2"/>
<feature type="transmembrane region" description="Helical" evidence="6">
    <location>
        <begin position="64"/>
        <end position="85"/>
    </location>
</feature>
<evidence type="ECO:0000256" key="1">
    <source>
        <dbReference type="ARBA" id="ARBA00004651"/>
    </source>
</evidence>
<reference evidence="8 9" key="1">
    <citation type="submission" date="2018-11" db="EMBL/GenBank/DDBJ databases">
        <title>Whole genome sequencing of Pantoea sp. RIT388.</title>
        <authorList>
            <person name="Gan H.M."/>
            <person name="Hudson A.O."/>
        </authorList>
    </citation>
    <scope>NUCLEOTIDE SEQUENCE [LARGE SCALE GENOMIC DNA]</scope>
    <source>
        <strain evidence="8 9">RIT388</strain>
    </source>
</reference>
<name>A0A3N4NY07_9GAMM</name>
<feature type="transmembrane region" description="Helical" evidence="6">
    <location>
        <begin position="215"/>
        <end position="233"/>
    </location>
</feature>
<feature type="transmembrane region" description="Helical" evidence="6">
    <location>
        <begin position="120"/>
        <end position="137"/>
    </location>
</feature>
<evidence type="ECO:0000256" key="3">
    <source>
        <dbReference type="ARBA" id="ARBA00022692"/>
    </source>
</evidence>
<feature type="transmembrane region" description="Helical" evidence="6">
    <location>
        <begin position="186"/>
        <end position="203"/>
    </location>
</feature>
<keyword evidence="9" id="KW-1185">Reference proteome</keyword>